<name>A0A345P4W6_9GAMM</name>
<dbReference type="EMBL" id="CP031222">
    <property type="protein sequence ID" value="AXI02325.1"/>
    <property type="molecule type" value="Genomic_DNA"/>
</dbReference>
<dbReference type="AlphaFoldDB" id="A0A345P4W6"/>
<dbReference type="KEGG" id="mbah:HYN46_05425"/>
<accession>A0A345P4W6</accession>
<dbReference type="Proteomes" id="UP000253940">
    <property type="component" value="Chromosome"/>
</dbReference>
<sequence length="77" mass="9404">MLNQFKYYSISLSMIRIQCILMFGMQQRMFNTQHYHSMGVMLYQQRRWINFSIQFDAIWDIKNPSVEIRRDVLYSAA</sequence>
<evidence type="ECO:0000313" key="1">
    <source>
        <dbReference type="EMBL" id="AXI02325.1"/>
    </source>
</evidence>
<evidence type="ECO:0000313" key="2">
    <source>
        <dbReference type="Proteomes" id="UP000253940"/>
    </source>
</evidence>
<reference evidence="1 2" key="1">
    <citation type="submission" date="2018-07" db="EMBL/GenBank/DDBJ databases">
        <title>Genome sequencing of Moraxellaceae gen. HYN0046.</title>
        <authorList>
            <person name="Kim M."/>
            <person name="Yi H."/>
        </authorList>
    </citation>
    <scope>NUCLEOTIDE SEQUENCE [LARGE SCALE GENOMIC DNA]</scope>
    <source>
        <strain evidence="1 2">HYN0046</strain>
    </source>
</reference>
<protein>
    <submittedName>
        <fullName evidence="1">Uncharacterized protein</fullName>
    </submittedName>
</protein>
<keyword evidence="2" id="KW-1185">Reference proteome</keyword>
<proteinExistence type="predicted"/>
<organism evidence="1 2">
    <name type="scientific">Aquirhabdus parva</name>
    <dbReference type="NCBI Taxonomy" id="2283318"/>
    <lineage>
        <taxon>Bacteria</taxon>
        <taxon>Pseudomonadati</taxon>
        <taxon>Pseudomonadota</taxon>
        <taxon>Gammaproteobacteria</taxon>
        <taxon>Moraxellales</taxon>
        <taxon>Moraxellaceae</taxon>
        <taxon>Aquirhabdus</taxon>
    </lineage>
</organism>
<gene>
    <name evidence="1" type="ORF">HYN46_05425</name>
</gene>